<feature type="transmembrane region" description="Helical" evidence="14">
    <location>
        <begin position="680"/>
        <end position="700"/>
    </location>
</feature>
<feature type="compositionally biased region" description="Basic residues" evidence="13">
    <location>
        <begin position="2177"/>
        <end position="2189"/>
    </location>
</feature>
<keyword evidence="9 14" id="KW-0472">Membrane</keyword>
<dbReference type="InterPro" id="IPR017871">
    <property type="entry name" value="ABC_transporter-like_CS"/>
</dbReference>
<dbReference type="SUPFAM" id="SSF52540">
    <property type="entry name" value="P-loop containing nucleoside triphosphate hydrolases"/>
    <property type="match status" value="2"/>
</dbReference>
<dbReference type="PANTHER" id="PTHR19229">
    <property type="entry name" value="ATP-BINDING CASSETTE TRANSPORTER SUBFAMILY A ABCA"/>
    <property type="match status" value="1"/>
</dbReference>
<feature type="transmembrane region" description="Helical" evidence="14">
    <location>
        <begin position="1732"/>
        <end position="1753"/>
    </location>
</feature>
<dbReference type="SMART" id="SM00382">
    <property type="entry name" value="AAA"/>
    <property type="match status" value="2"/>
</dbReference>
<dbReference type="InterPro" id="IPR003593">
    <property type="entry name" value="AAA+_ATPase"/>
</dbReference>
<keyword evidence="6" id="KW-0067">ATP-binding</keyword>
<proteinExistence type="predicted"/>
<dbReference type="FunFam" id="3.40.50.300:FF:000264">
    <property type="entry name" value="ATP-binding cassette, sub-family A (ABC1), member 1"/>
    <property type="match status" value="1"/>
</dbReference>
<reference evidence="16" key="2">
    <citation type="submission" date="2025-08" db="UniProtKB">
        <authorList>
            <consortium name="Ensembl"/>
        </authorList>
    </citation>
    <scope>IDENTIFICATION</scope>
</reference>
<keyword evidence="11" id="KW-0325">Glycoprotein</keyword>
<feature type="transmembrane region" description="Helical" evidence="14">
    <location>
        <begin position="1647"/>
        <end position="1669"/>
    </location>
</feature>
<feature type="transmembrane region" description="Helical" evidence="14">
    <location>
        <begin position="1536"/>
        <end position="1558"/>
    </location>
</feature>
<feature type="region of interest" description="Disordered" evidence="13">
    <location>
        <begin position="2166"/>
        <end position="2189"/>
    </location>
</feature>
<evidence type="ECO:0000256" key="13">
    <source>
        <dbReference type="SAM" id="MobiDB-lite"/>
    </source>
</evidence>
<feature type="domain" description="ABC transporter" evidence="15">
    <location>
        <begin position="1790"/>
        <end position="2022"/>
    </location>
</feature>
<evidence type="ECO:0000313" key="17">
    <source>
        <dbReference type="Proteomes" id="UP000005207"/>
    </source>
</evidence>
<evidence type="ECO:0000256" key="3">
    <source>
        <dbReference type="ARBA" id="ARBA00022553"/>
    </source>
</evidence>
<feature type="transmembrane region" description="Helical" evidence="14">
    <location>
        <begin position="617"/>
        <end position="641"/>
    </location>
</feature>
<evidence type="ECO:0000256" key="8">
    <source>
        <dbReference type="ARBA" id="ARBA00022989"/>
    </source>
</evidence>
<keyword evidence="8 14" id="KW-1133">Transmembrane helix</keyword>
<evidence type="ECO:0000256" key="10">
    <source>
        <dbReference type="ARBA" id="ARBA00023157"/>
    </source>
</evidence>
<feature type="transmembrane region" description="Helical" evidence="14">
    <location>
        <begin position="1592"/>
        <end position="1611"/>
    </location>
</feature>
<dbReference type="CDD" id="cd03263">
    <property type="entry name" value="ABC_subfamily_A"/>
    <property type="match status" value="2"/>
</dbReference>
<keyword evidence="10" id="KW-1015">Disulfide bond</keyword>
<feature type="transmembrane region" description="Helical" evidence="14">
    <location>
        <begin position="6"/>
        <end position="26"/>
    </location>
</feature>
<keyword evidence="7" id="KW-1278">Translocase</keyword>
<dbReference type="InterPro" id="IPR027417">
    <property type="entry name" value="P-loop_NTPase"/>
</dbReference>
<dbReference type="GO" id="GO:0005524">
    <property type="term" value="F:ATP binding"/>
    <property type="evidence" value="ECO:0007669"/>
    <property type="project" value="UniProtKB-KW"/>
</dbReference>
<sequence length="2189" mass="246594">MSLYLPLQLLAEIVWPLLIFFILISVRLNYPPYEQHECHFPNKAMPSAGTLPWLQGILCNANNPCFRHPTPGESPGIVGNFNDSIISRLFSDAKKILLRRSQVSLTCSVLSVFVFSPTGFKLKHFLRDNETLSSFLLRNASFPEHSVQQITEAGINLEKVRRHSAHAQSDPCEPYMDTGSWRNFTLTICQTSPTWLNHAEEHFLDNVDFLKPIRVNTAPWIDLRNEIVFLTQNATSSPSTMYQAVSRIVCGHPEGGGLQIKSLNWYEDSNYKALFGNYNSSEDETASLYDNSSTPYCNSLVKNMDSNPMSRMIWQALKPLLLGKILYTPHTPATQKIIHEVNRTFQELGVFRELGGMWEEIRPKVWDFMENSEQMNVIRTLLKNNITARVFRAQLADTDWTVEDISNFLSKQADDQQPPGSTLTWRDVSHDLMCVCVYFKCVNLDKLEPVSNEERMVNLSMKLLEDRKFWAGIVFLDVPSNATELPPKLNYKIRMDIDNVERTNKIKDAYWDPGPRADPFEDMRYIWGGFSYLQDVIEQGIIRAMTGTKEKTGVYIQQMPYPCYVDDIFLRVMSRSMPLFMTLAWMYSVAIILKSVVYEKEARLKETMRIMGLDNGILWFSWFISSLIPLLISAGLLVLLLKMGNLLPYSDPGVIFLFLGSFGVVTIMQCFLLSTAFARANLAAACGGIIYFTLYLPYVLCVAWEEYIVTCPPLAPQSLLSPVAFGFGCEYFALFEEQGVGIQWKNLVSSPLEEDDFSLRTAIIIMYFDSFLYGVLTWYLEAVFPGQYGIPRPWYFPFTKSYWFGEKDGKCVCMSAAVCMEEEPTHLEPGVYIENLVKVYRHGKKLAVDGLTLGFYEGQITSFLGHNGAGKTTTMSILTGLFPPTSGTAYILGRDIRTELSAIRQSLGVCPQHNVLFSMLTVEEHIWFYARLKGLPEERVKGEIEQILQDTGLPHKRNCRTSTLSGGMQRKLSVALAFVGGSKVVILDEPTAGVDPYARRGIWDLLLKYRQGRTIILSTHHMDEADILGDRIAIISHGKLCCVGSSLYLKNQLGTGYYLTLVKKNQEPSLSSCRNSASTVSFTKKVSAEFSYYSSDAGLGSEHETASICNIPFVPPDVSLVSALILRHVPDARLVEDLGHELTYVLPYSAAKDGAFVELFKDLDTKLSDLGISSYGVSDTTLEEIFLKVAEDNGVDTEVTSGEEGCKETDWLNCTDGKGSYQVTGWTLRRQQFVALMWKRFLYARRSRKGFFAQIVLPAVFVCIALVFSLIVPPFGVYPSLELQPWMYQEQVTFISDDAPGDANMQKLLDALLNVPGFGTRCMDGYTIPEAPCTMGDEDWYTPEVPESVLELFSSRNWTMDDPSPACMCSCDGKKKMLPDCPAGAGGLPPPEVRARDCDTDILQNLTGRNISDYLVKTYAQIIGKRCSDVFFWYFYRYGGFSLGARSTQVLPPANEIDDAIERVRKIFELQKIWFNNKGWHSIGAFINVMNNAILRANLPQGRDASKYGISAFNHPLNLTKEQLSQVALVTTSVDVLVSICVIFAMSFVPASFVVFLIQERVSKAKHMHFISGVHPLLYWTANFIWDMCNYVVPATLVILIFICFQQKAYVSSTNLPTLALLLLLYGWSITPLMYPASFFFKIPSTAYVVLTSVNILIGINGSISTFVMELFGNNVRINDILKNVLLIFPHFCLGRGLIDMVKNQAMADALERFGENRFRSPLEWDMVGKNLLAMAVEGVVFFFITVLIQYRFCIKPNKLTKLAPLGEEDEDVARERQRIVHGLGQGDILELRQLTKVFKRKEKPAVDRLCVGIPPGECFGLLGVNGAGKTTTFKMLTGDTIVTRGEAFLAGKSILREIDEVHRNMGYCPQFDAINELLTGREHLELYAILRGVPEKEVCDVAEWGIRKLSLVKYADKAAGSYSGGNMRKLSTSMALIGAPPVVFLDEPTTGMDPKARRALWNCIHSVIKEGRSVVLTSHSMEECEALCTRMAIMVNGRFRCLGSVQHLKNRFGDGYTIILRVAGPNPDLLPVMKFIESELSGSTLKEKHRNMLQYQLPSSLTSLAHIFSILAKNKETLRIEDYSVTQTTLDQVFVNFAKDQITCCLMPVNANDFLWRRGALCRQRRLKHLNECLQTSRGSETLLLFLIEGEEHERLFLVTNDEESESFQTAEGSTAKKKKKKRKNHTF</sequence>
<evidence type="ECO:0000256" key="6">
    <source>
        <dbReference type="ARBA" id="ARBA00022840"/>
    </source>
</evidence>
<keyword evidence="4 14" id="KW-0812">Transmembrane</keyword>
<evidence type="ECO:0000256" key="11">
    <source>
        <dbReference type="ARBA" id="ARBA00023180"/>
    </source>
</evidence>
<dbReference type="Pfam" id="PF00005">
    <property type="entry name" value="ABC_tran"/>
    <property type="match status" value="2"/>
</dbReference>
<dbReference type="PROSITE" id="PS50893">
    <property type="entry name" value="ABC_TRANSPORTER_2"/>
    <property type="match status" value="2"/>
</dbReference>
<gene>
    <name evidence="16" type="primary">ABCA1</name>
</gene>
<name>A0A669DRN7_ORENI</name>
<evidence type="ECO:0000256" key="7">
    <source>
        <dbReference type="ARBA" id="ARBA00022967"/>
    </source>
</evidence>
<dbReference type="PROSITE" id="PS00211">
    <property type="entry name" value="ABC_TRANSPORTER_1"/>
    <property type="match status" value="1"/>
</dbReference>
<accession>A0A669DRN7</accession>
<dbReference type="GeneTree" id="ENSGT00940000154658"/>
<feature type="transmembrane region" description="Helical" evidence="14">
    <location>
        <begin position="1250"/>
        <end position="1272"/>
    </location>
</feature>
<dbReference type="GO" id="GO:0140359">
    <property type="term" value="F:ABC-type transporter activity"/>
    <property type="evidence" value="ECO:0007669"/>
    <property type="project" value="InterPro"/>
</dbReference>
<reference evidence="16" key="3">
    <citation type="submission" date="2025-09" db="UniProtKB">
        <authorList>
            <consortium name="Ensembl"/>
        </authorList>
    </citation>
    <scope>IDENTIFICATION</scope>
</reference>
<dbReference type="Proteomes" id="UP000005207">
    <property type="component" value="Linkage group LG2"/>
</dbReference>
<feature type="transmembrane region" description="Helical" evidence="14">
    <location>
        <begin position="577"/>
        <end position="597"/>
    </location>
</feature>
<evidence type="ECO:0000256" key="2">
    <source>
        <dbReference type="ARBA" id="ARBA00012189"/>
    </source>
</evidence>
<evidence type="ECO:0000259" key="15">
    <source>
        <dbReference type="PROSITE" id="PS50893"/>
    </source>
</evidence>
<feature type="transmembrane region" description="Helical" evidence="14">
    <location>
        <begin position="103"/>
        <end position="120"/>
    </location>
</feature>
<dbReference type="FunFam" id="3.40.50.300:FF:000232">
    <property type="entry name" value="ATP-binding cassette, sub-family A (ABC1), member 1"/>
    <property type="match status" value="1"/>
</dbReference>
<comment type="catalytic activity">
    <reaction evidence="12">
        <text>ATP + H2O + phospholipidSide 1 = ADP + phosphate + phospholipidSide 2.</text>
        <dbReference type="EC" id="7.6.2.1"/>
    </reaction>
</comment>
<dbReference type="GO" id="GO:0016887">
    <property type="term" value="F:ATP hydrolysis activity"/>
    <property type="evidence" value="ECO:0007669"/>
    <property type="project" value="InterPro"/>
</dbReference>
<dbReference type="GO" id="GO:0140326">
    <property type="term" value="F:ATPase-coupled intramembrane lipid transporter activity"/>
    <property type="evidence" value="ECO:0007669"/>
    <property type="project" value="UniProtKB-EC"/>
</dbReference>
<evidence type="ECO:0000256" key="9">
    <source>
        <dbReference type="ARBA" id="ARBA00023136"/>
    </source>
</evidence>
<dbReference type="Pfam" id="PF12698">
    <property type="entry name" value="ABC2_membrane_3"/>
    <property type="match status" value="2"/>
</dbReference>
<comment type="subcellular location">
    <subcellularLocation>
        <location evidence="1">Membrane</location>
        <topology evidence="1">Multi-pass membrane protein</topology>
    </subcellularLocation>
</comment>
<dbReference type="Pfam" id="PF23321">
    <property type="entry name" value="R1_ABCA1"/>
    <property type="match status" value="1"/>
</dbReference>
<keyword evidence="5" id="KW-0547">Nucleotide-binding</keyword>
<dbReference type="InterPro" id="IPR003439">
    <property type="entry name" value="ABC_transporter-like_ATP-bd"/>
</dbReference>
<dbReference type="GO" id="GO:0016020">
    <property type="term" value="C:membrane"/>
    <property type="evidence" value="ECO:0007669"/>
    <property type="project" value="UniProtKB-SubCell"/>
</dbReference>
<dbReference type="InterPro" id="IPR013525">
    <property type="entry name" value="ABC2_TM"/>
</dbReference>
<evidence type="ECO:0000256" key="1">
    <source>
        <dbReference type="ARBA" id="ARBA00004141"/>
    </source>
</evidence>
<organism evidence="16 17">
    <name type="scientific">Oreochromis niloticus</name>
    <name type="common">Nile tilapia</name>
    <name type="synonym">Tilapia nilotica</name>
    <dbReference type="NCBI Taxonomy" id="8128"/>
    <lineage>
        <taxon>Eukaryota</taxon>
        <taxon>Metazoa</taxon>
        <taxon>Chordata</taxon>
        <taxon>Craniata</taxon>
        <taxon>Vertebrata</taxon>
        <taxon>Euteleostomi</taxon>
        <taxon>Actinopterygii</taxon>
        <taxon>Neopterygii</taxon>
        <taxon>Teleostei</taxon>
        <taxon>Neoteleostei</taxon>
        <taxon>Acanthomorphata</taxon>
        <taxon>Ovalentaria</taxon>
        <taxon>Cichlomorphae</taxon>
        <taxon>Cichliformes</taxon>
        <taxon>Cichlidae</taxon>
        <taxon>African cichlids</taxon>
        <taxon>Pseudocrenilabrinae</taxon>
        <taxon>Oreochromini</taxon>
        <taxon>Oreochromis</taxon>
    </lineage>
</organism>
<protein>
    <recommendedName>
        <fullName evidence="2">P-type phospholipid transporter</fullName>
        <ecNumber evidence="2">7.6.2.1</ecNumber>
    </recommendedName>
</protein>
<dbReference type="InterPro" id="IPR026082">
    <property type="entry name" value="ABCA"/>
</dbReference>
<dbReference type="Gene3D" id="3.40.50.300">
    <property type="entry name" value="P-loop containing nucleotide triphosphate hydrolases"/>
    <property type="match status" value="2"/>
</dbReference>
<dbReference type="Ensembl" id="ENSONIT00000055052.1">
    <property type="protein sequence ID" value="ENSONIP00000063520.1"/>
    <property type="gene ID" value="ENSONIG00000001599.2"/>
</dbReference>
<dbReference type="PANTHER" id="PTHR19229:SF248">
    <property type="entry name" value="ATP-BINDING CASSETTE, SUB-FAMILY A (ABC1), MEMBER 1B"/>
    <property type="match status" value="1"/>
</dbReference>
<keyword evidence="3" id="KW-0597">Phosphoprotein</keyword>
<feature type="domain" description="ABC transporter" evidence="15">
    <location>
        <begin position="831"/>
        <end position="1062"/>
    </location>
</feature>
<dbReference type="GO" id="GO:0005548">
    <property type="term" value="F:phospholipid transporter activity"/>
    <property type="evidence" value="ECO:0007669"/>
    <property type="project" value="UniProtKB-ARBA"/>
</dbReference>
<feature type="transmembrane region" description="Helical" evidence="14">
    <location>
        <begin position="1618"/>
        <end position="1641"/>
    </location>
</feature>
<evidence type="ECO:0000256" key="12">
    <source>
        <dbReference type="ARBA" id="ARBA00034036"/>
    </source>
</evidence>
<keyword evidence="17" id="KW-1185">Reference proteome</keyword>
<evidence type="ECO:0000256" key="5">
    <source>
        <dbReference type="ARBA" id="ARBA00022741"/>
    </source>
</evidence>
<evidence type="ECO:0000313" key="16">
    <source>
        <dbReference type="Ensembl" id="ENSONIP00000063520.1"/>
    </source>
</evidence>
<evidence type="ECO:0000256" key="14">
    <source>
        <dbReference type="SAM" id="Phobius"/>
    </source>
</evidence>
<feature type="transmembrane region" description="Helical" evidence="14">
    <location>
        <begin position="653"/>
        <end position="673"/>
    </location>
</feature>
<evidence type="ECO:0000256" key="4">
    <source>
        <dbReference type="ARBA" id="ARBA00022692"/>
    </source>
</evidence>
<reference evidence="17" key="1">
    <citation type="submission" date="2012-01" db="EMBL/GenBank/DDBJ databases">
        <title>The Genome Sequence of Oreochromis niloticus (Nile Tilapia).</title>
        <authorList>
            <consortium name="Broad Institute Genome Assembly Team"/>
            <consortium name="Broad Institute Sequencing Platform"/>
            <person name="Di Palma F."/>
            <person name="Johnson J."/>
            <person name="Lander E.S."/>
            <person name="Lindblad-Toh K."/>
        </authorList>
    </citation>
    <scope>NUCLEOTIDE SEQUENCE [LARGE SCALE GENOMIC DNA]</scope>
</reference>
<dbReference type="EC" id="7.6.2.1" evidence="2"/>
<dbReference type="InterPro" id="IPR056264">
    <property type="entry name" value="R2_ABCA1-4-like"/>
</dbReference>